<dbReference type="InterPro" id="IPR014284">
    <property type="entry name" value="RNA_pol_sigma-70_dom"/>
</dbReference>
<dbReference type="InterPro" id="IPR013249">
    <property type="entry name" value="RNA_pol_sigma70_r4_t2"/>
</dbReference>
<keyword evidence="9" id="KW-1185">Reference proteome</keyword>
<dbReference type="Pfam" id="PF04542">
    <property type="entry name" value="Sigma70_r2"/>
    <property type="match status" value="1"/>
</dbReference>
<name>A0A1C3JYK1_9BURK</name>
<evidence type="ECO:0000256" key="4">
    <source>
        <dbReference type="ARBA" id="ARBA00023163"/>
    </source>
</evidence>
<evidence type="ECO:0000259" key="6">
    <source>
        <dbReference type="Pfam" id="PF08281"/>
    </source>
</evidence>
<dbReference type="PANTHER" id="PTHR43133:SF63">
    <property type="entry name" value="RNA POLYMERASE SIGMA FACTOR FECI-RELATED"/>
    <property type="match status" value="1"/>
</dbReference>
<dbReference type="EMBL" id="LT907988">
    <property type="protein sequence ID" value="SOE49940.1"/>
    <property type="molecule type" value="Genomic_DNA"/>
</dbReference>
<evidence type="ECO:0000259" key="5">
    <source>
        <dbReference type="Pfam" id="PF04542"/>
    </source>
</evidence>
<comment type="similarity">
    <text evidence="1">Belongs to the sigma-70 factor family. ECF subfamily.</text>
</comment>
<evidence type="ECO:0000313" key="7">
    <source>
        <dbReference type="EMBL" id="SBT24227.1"/>
    </source>
</evidence>
<dbReference type="Gene3D" id="1.10.1740.10">
    <property type="match status" value="1"/>
</dbReference>
<gene>
    <name evidence="7" type="ORF">ODI_00429</name>
    <name evidence="8" type="ORF">ODI_R2408</name>
</gene>
<dbReference type="GO" id="GO:0016987">
    <property type="term" value="F:sigma factor activity"/>
    <property type="evidence" value="ECO:0007669"/>
    <property type="project" value="UniProtKB-KW"/>
</dbReference>
<dbReference type="Pfam" id="PF08281">
    <property type="entry name" value="Sigma70_r4_2"/>
    <property type="match status" value="1"/>
</dbReference>
<dbReference type="Gene3D" id="1.10.10.10">
    <property type="entry name" value="Winged helix-like DNA-binding domain superfamily/Winged helix DNA-binding domain"/>
    <property type="match status" value="1"/>
</dbReference>
<dbReference type="InterPro" id="IPR013325">
    <property type="entry name" value="RNA_pol_sigma_r2"/>
</dbReference>
<dbReference type="RefSeq" id="WP_067750187.1">
    <property type="nucleotide sequence ID" value="NZ_LT907988.1"/>
</dbReference>
<dbReference type="Proteomes" id="UP000078558">
    <property type="component" value="Chromosome I"/>
</dbReference>
<evidence type="ECO:0000256" key="2">
    <source>
        <dbReference type="ARBA" id="ARBA00023015"/>
    </source>
</evidence>
<dbReference type="AlphaFoldDB" id="A0A1C3JYK1"/>
<keyword evidence="2" id="KW-0805">Transcription regulation</keyword>
<dbReference type="SUPFAM" id="SSF88946">
    <property type="entry name" value="Sigma2 domain of RNA polymerase sigma factors"/>
    <property type="match status" value="1"/>
</dbReference>
<keyword evidence="4" id="KW-0804">Transcription</keyword>
<dbReference type="EMBL" id="FLRC01000007">
    <property type="protein sequence ID" value="SBT24227.1"/>
    <property type="molecule type" value="Genomic_DNA"/>
</dbReference>
<dbReference type="InterPro" id="IPR036388">
    <property type="entry name" value="WH-like_DNA-bd_sf"/>
</dbReference>
<reference evidence="8 9" key="2">
    <citation type="submission" date="2017-08" db="EMBL/GenBank/DDBJ databases">
        <authorList>
            <person name="de Groot N.N."/>
        </authorList>
    </citation>
    <scope>NUCLEOTIDE SEQUENCE [LARGE SCALE GENOMIC DNA]</scope>
    <source>
        <strain evidence="8">Orrdi1</strain>
    </source>
</reference>
<dbReference type="GO" id="GO:0006352">
    <property type="term" value="P:DNA-templated transcription initiation"/>
    <property type="evidence" value="ECO:0007669"/>
    <property type="project" value="InterPro"/>
</dbReference>
<sequence length="168" mass="18684">MSDGLLALRTFLVSRYDDLKGRLTRRLGSADMAGDALQDTWLRLNSKETGVGEVSSPQSYLLRMAVNIAVDQQRANKHLLNAAQIDELLDLEDAGATPESIALTRSDCDILTQAMEAMPARRRAILLAVRLDGTPQNEIAERLGISVRVVQRELKRAHEHCAEMFNEK</sequence>
<dbReference type="InterPro" id="IPR013324">
    <property type="entry name" value="RNA_pol_sigma_r3/r4-like"/>
</dbReference>
<evidence type="ECO:0000256" key="1">
    <source>
        <dbReference type="ARBA" id="ARBA00010641"/>
    </source>
</evidence>
<dbReference type="SUPFAM" id="SSF88659">
    <property type="entry name" value="Sigma3 and sigma4 domains of RNA polymerase sigma factors"/>
    <property type="match status" value="1"/>
</dbReference>
<reference evidence="7 9" key="1">
    <citation type="submission" date="2016-06" db="EMBL/GenBank/DDBJ databases">
        <authorList>
            <person name="Kjaerup R.B."/>
            <person name="Dalgaard T.S."/>
            <person name="Juul-Madsen H.R."/>
        </authorList>
    </citation>
    <scope>NUCLEOTIDE SEQUENCE [LARGE SCALE GENOMIC DNA]</scope>
    <source>
        <strain evidence="7">Orrdi1</strain>
    </source>
</reference>
<dbReference type="GO" id="GO:0003677">
    <property type="term" value="F:DNA binding"/>
    <property type="evidence" value="ECO:0007669"/>
    <property type="project" value="InterPro"/>
</dbReference>
<feature type="domain" description="RNA polymerase sigma factor 70 region 4 type 2" evidence="6">
    <location>
        <begin position="110"/>
        <end position="161"/>
    </location>
</feature>
<feature type="domain" description="RNA polymerase sigma-70 region 2" evidence="5">
    <location>
        <begin position="15"/>
        <end position="77"/>
    </location>
</feature>
<dbReference type="KEGG" id="odi:ODI_R2408"/>
<proteinExistence type="inferred from homology"/>
<accession>A0A1C3JYK1</accession>
<protein>
    <submittedName>
        <fullName evidence="7">Extracytoplasmic function (ECF) sigma factor VreI</fullName>
    </submittedName>
</protein>
<dbReference type="OrthoDB" id="8589148at2"/>
<dbReference type="InterPro" id="IPR007627">
    <property type="entry name" value="RNA_pol_sigma70_r2"/>
</dbReference>
<keyword evidence="3" id="KW-0731">Sigma factor</keyword>
<organism evidence="7 9">
    <name type="scientific">Orrella dioscoreae</name>
    <dbReference type="NCBI Taxonomy" id="1851544"/>
    <lineage>
        <taxon>Bacteria</taxon>
        <taxon>Pseudomonadati</taxon>
        <taxon>Pseudomonadota</taxon>
        <taxon>Betaproteobacteria</taxon>
        <taxon>Burkholderiales</taxon>
        <taxon>Alcaligenaceae</taxon>
        <taxon>Orrella</taxon>
    </lineage>
</organism>
<evidence type="ECO:0000256" key="3">
    <source>
        <dbReference type="ARBA" id="ARBA00023082"/>
    </source>
</evidence>
<evidence type="ECO:0000313" key="9">
    <source>
        <dbReference type="Proteomes" id="UP000078558"/>
    </source>
</evidence>
<evidence type="ECO:0000313" key="8">
    <source>
        <dbReference type="EMBL" id="SOE49940.1"/>
    </source>
</evidence>
<dbReference type="NCBIfam" id="TIGR02937">
    <property type="entry name" value="sigma70-ECF"/>
    <property type="match status" value="1"/>
</dbReference>
<dbReference type="PANTHER" id="PTHR43133">
    <property type="entry name" value="RNA POLYMERASE ECF-TYPE SIGMA FACTO"/>
    <property type="match status" value="1"/>
</dbReference>
<dbReference type="InterPro" id="IPR039425">
    <property type="entry name" value="RNA_pol_sigma-70-like"/>
</dbReference>
<dbReference type="STRING" id="1851544.ODI_00429"/>